<dbReference type="RefSeq" id="WP_123794250.1">
    <property type="nucleotide sequence ID" value="NZ_RKQK01000006.1"/>
</dbReference>
<evidence type="ECO:0000313" key="1">
    <source>
        <dbReference type="EMBL" id="RPE62904.1"/>
    </source>
</evidence>
<dbReference type="OrthoDB" id="7855389at2"/>
<dbReference type="GO" id="GO:0006355">
    <property type="term" value="P:regulation of DNA-templated transcription"/>
    <property type="evidence" value="ECO:0007669"/>
    <property type="project" value="InterPro"/>
</dbReference>
<dbReference type="EMBL" id="RKQK01000006">
    <property type="protein sequence ID" value="RPE62904.1"/>
    <property type="molecule type" value="Genomic_DNA"/>
</dbReference>
<gene>
    <name evidence="1" type="ORF">EDD53_2943</name>
</gene>
<proteinExistence type="predicted"/>
<evidence type="ECO:0008006" key="3">
    <source>
        <dbReference type="Google" id="ProtNLM"/>
    </source>
</evidence>
<evidence type="ECO:0000313" key="2">
    <source>
        <dbReference type="Proteomes" id="UP000269689"/>
    </source>
</evidence>
<name>A0A3N4UQD9_9RHOB</name>
<comment type="caution">
    <text evidence="1">The sequence shown here is derived from an EMBL/GenBank/DDBJ whole genome shotgun (WGS) entry which is preliminary data.</text>
</comment>
<dbReference type="InterPro" id="IPR016032">
    <property type="entry name" value="Sig_transdc_resp-reg_C-effctor"/>
</dbReference>
<organism evidence="1 2">
    <name type="scientific">Pacificibacter maritimus</name>
    <dbReference type="NCBI Taxonomy" id="762213"/>
    <lineage>
        <taxon>Bacteria</taxon>
        <taxon>Pseudomonadati</taxon>
        <taxon>Pseudomonadota</taxon>
        <taxon>Alphaproteobacteria</taxon>
        <taxon>Rhodobacterales</taxon>
        <taxon>Roseobacteraceae</taxon>
        <taxon>Pacificibacter</taxon>
    </lineage>
</organism>
<dbReference type="GO" id="GO:0003677">
    <property type="term" value="F:DNA binding"/>
    <property type="evidence" value="ECO:0007669"/>
    <property type="project" value="InterPro"/>
</dbReference>
<protein>
    <recommendedName>
        <fullName evidence="3">HTH luxR-type domain-containing protein</fullName>
    </recommendedName>
</protein>
<reference evidence="1 2" key="1">
    <citation type="submission" date="2018-11" db="EMBL/GenBank/DDBJ databases">
        <title>Genomic Encyclopedia of Type Strains, Phase IV (KMG-IV): sequencing the most valuable type-strain genomes for metagenomic binning, comparative biology and taxonomic classification.</title>
        <authorList>
            <person name="Goeker M."/>
        </authorList>
    </citation>
    <scope>NUCLEOTIDE SEQUENCE [LARGE SCALE GENOMIC DNA]</scope>
    <source>
        <strain evidence="1 2">DSM 104731</strain>
    </source>
</reference>
<dbReference type="Proteomes" id="UP000269689">
    <property type="component" value="Unassembled WGS sequence"/>
</dbReference>
<sequence length="341" mass="36644">MSDETQLLTALFNVALGQTSDRQAATGVDGGVGDWTGFLSVLARISHADTVQLHLIDSAGVQRWQLGDDLGTVDIQASDKMRTSRVYSQSDLPSGLDQTHPLRSIRWRNGADAWGILTLRRRADDFRAADSQHLSNLLPYLAPTVHGWQALMRTRLHNTLSQQTSAALGAAWILFAQTGQMTATAEGLPDQLEAVAGIKTSADGRLLLDPEAAQQMRAALNAIAAGETAPQAVRLSASGHVQMILSVMNYGGDMVVVGCVRFPKLARDLPLSRVMDVFALNRSEARLAVALCDGLTLAQAAETLGWTIETARSTSKQLFAHMGVSGQPSVVRAMQSSAIWF</sequence>
<dbReference type="SUPFAM" id="SSF46894">
    <property type="entry name" value="C-terminal effector domain of the bipartite response regulators"/>
    <property type="match status" value="1"/>
</dbReference>
<dbReference type="AlphaFoldDB" id="A0A3N4UQD9"/>
<accession>A0A3N4UQD9</accession>
<keyword evidence="2" id="KW-1185">Reference proteome</keyword>